<dbReference type="GO" id="GO:0001733">
    <property type="term" value="F:galactosylceramide sulfotransferase activity"/>
    <property type="evidence" value="ECO:0007669"/>
    <property type="project" value="InterPro"/>
</dbReference>
<keyword evidence="9" id="KW-0325">Glycoprotein</keyword>
<evidence type="ECO:0000256" key="3">
    <source>
        <dbReference type="ARBA" id="ARBA00022679"/>
    </source>
</evidence>
<accession>A0A7J6CMK6</accession>
<name>A0A7J6CMK6_9TELE</name>
<comment type="similarity">
    <text evidence="2">Belongs to the galactose-3-O-sulfotransferase family.</text>
</comment>
<keyword evidence="4 11" id="KW-0812">Transmembrane</keyword>
<evidence type="ECO:0000256" key="9">
    <source>
        <dbReference type="ARBA" id="ARBA00023180"/>
    </source>
</evidence>
<dbReference type="GO" id="GO:0006682">
    <property type="term" value="P:galactosylceramide biosynthetic process"/>
    <property type="evidence" value="ECO:0007669"/>
    <property type="project" value="TreeGrafter"/>
</dbReference>
<comment type="caution">
    <text evidence="12">The sequence shown here is derived from an EMBL/GenBank/DDBJ whole genome shotgun (WGS) entry which is preliminary data.</text>
</comment>
<evidence type="ECO:0000313" key="12">
    <source>
        <dbReference type="EMBL" id="KAF4108460.1"/>
    </source>
</evidence>
<evidence type="ECO:0000256" key="4">
    <source>
        <dbReference type="ARBA" id="ARBA00022692"/>
    </source>
</evidence>
<organism evidence="12 13">
    <name type="scientific">Onychostoma macrolepis</name>
    <dbReference type="NCBI Taxonomy" id="369639"/>
    <lineage>
        <taxon>Eukaryota</taxon>
        <taxon>Metazoa</taxon>
        <taxon>Chordata</taxon>
        <taxon>Craniata</taxon>
        <taxon>Vertebrata</taxon>
        <taxon>Euteleostomi</taxon>
        <taxon>Actinopterygii</taxon>
        <taxon>Neopterygii</taxon>
        <taxon>Teleostei</taxon>
        <taxon>Ostariophysi</taxon>
        <taxon>Cypriniformes</taxon>
        <taxon>Cyprinidae</taxon>
        <taxon>Acrossocheilinae</taxon>
        <taxon>Onychostoma</taxon>
    </lineage>
</organism>
<proteinExistence type="inferred from homology"/>
<evidence type="ECO:0000256" key="2">
    <source>
        <dbReference type="ARBA" id="ARBA00008124"/>
    </source>
</evidence>
<gene>
    <name evidence="12" type="ORF">G5714_011219</name>
</gene>
<evidence type="ECO:0008006" key="14">
    <source>
        <dbReference type="Google" id="ProtNLM"/>
    </source>
</evidence>
<dbReference type="EMBL" id="JAAMOB010000010">
    <property type="protein sequence ID" value="KAF4108460.1"/>
    <property type="molecule type" value="Genomic_DNA"/>
</dbReference>
<feature type="compositionally biased region" description="Basic and acidic residues" evidence="10">
    <location>
        <begin position="482"/>
        <end position="492"/>
    </location>
</feature>
<dbReference type="GO" id="GO:0042552">
    <property type="term" value="P:myelination"/>
    <property type="evidence" value="ECO:0007669"/>
    <property type="project" value="TreeGrafter"/>
</dbReference>
<keyword evidence="6 11" id="KW-1133">Transmembrane helix</keyword>
<feature type="transmembrane region" description="Helical" evidence="11">
    <location>
        <begin position="12"/>
        <end position="33"/>
    </location>
</feature>
<keyword evidence="8 11" id="KW-0472">Membrane</keyword>
<comment type="subcellular location">
    <subcellularLocation>
        <location evidence="1">Golgi apparatus membrane</location>
        <topology evidence="1">Single-pass type II membrane protein</topology>
    </subcellularLocation>
</comment>
<evidence type="ECO:0000256" key="11">
    <source>
        <dbReference type="SAM" id="Phobius"/>
    </source>
</evidence>
<dbReference type="Gene3D" id="3.40.50.300">
    <property type="entry name" value="P-loop containing nucleotide triphosphate hydrolases"/>
    <property type="match status" value="1"/>
</dbReference>
<dbReference type="InterPro" id="IPR027417">
    <property type="entry name" value="P-loop_NTPase"/>
</dbReference>
<evidence type="ECO:0000256" key="6">
    <source>
        <dbReference type="ARBA" id="ARBA00022989"/>
    </source>
</evidence>
<reference evidence="12 13" key="1">
    <citation type="submission" date="2020-04" db="EMBL/GenBank/DDBJ databases">
        <title>Chromosome-level genome assembly of a cyprinid fish Onychostoma macrolepis by integration of Nanopore Sequencing, Bionano and Hi-C technology.</title>
        <authorList>
            <person name="Wang D."/>
        </authorList>
    </citation>
    <scope>NUCLEOTIDE SEQUENCE [LARGE SCALE GENOMIC DNA]</scope>
    <source>
        <strain evidence="12">SWU-2019</strain>
        <tissue evidence="12">Muscle</tissue>
    </source>
</reference>
<dbReference type="AlphaFoldDB" id="A0A7J6CMK6"/>
<dbReference type="GO" id="GO:0000139">
    <property type="term" value="C:Golgi membrane"/>
    <property type="evidence" value="ECO:0007669"/>
    <property type="project" value="UniProtKB-SubCell"/>
</dbReference>
<evidence type="ECO:0000256" key="7">
    <source>
        <dbReference type="ARBA" id="ARBA00023034"/>
    </source>
</evidence>
<keyword evidence="5" id="KW-0735">Signal-anchor</keyword>
<dbReference type="SUPFAM" id="SSF52540">
    <property type="entry name" value="P-loop containing nucleoside triphosphate hydrolases"/>
    <property type="match status" value="1"/>
</dbReference>
<dbReference type="Proteomes" id="UP000579812">
    <property type="component" value="Unassembled WGS sequence"/>
</dbReference>
<evidence type="ECO:0000313" key="13">
    <source>
        <dbReference type="Proteomes" id="UP000579812"/>
    </source>
</evidence>
<evidence type="ECO:0000256" key="10">
    <source>
        <dbReference type="SAM" id="MobiDB-lite"/>
    </source>
</evidence>
<evidence type="ECO:0000256" key="1">
    <source>
        <dbReference type="ARBA" id="ARBA00004323"/>
    </source>
</evidence>
<keyword evidence="7" id="KW-0333">Golgi apparatus</keyword>
<protein>
    <recommendedName>
        <fullName evidence="14">Galactose-3-O-sulfotransferase 1</fullName>
    </recommendedName>
</protein>
<dbReference type="Pfam" id="PF06990">
    <property type="entry name" value="Gal-3-0_sulfotr"/>
    <property type="match status" value="1"/>
</dbReference>
<dbReference type="PANTHER" id="PTHR14647">
    <property type="entry name" value="GALACTOSE-3-O-SULFOTRANSFERASE"/>
    <property type="match status" value="1"/>
</dbReference>
<dbReference type="PANTHER" id="PTHR14647:SF56">
    <property type="entry name" value="GALACTOSYLCERAMIDE SULFOTRANSFERASE"/>
    <property type="match status" value="1"/>
</dbReference>
<dbReference type="InterPro" id="IPR009729">
    <property type="entry name" value="Gal-3-0_sulfotransfrase"/>
</dbReference>
<evidence type="ECO:0000256" key="8">
    <source>
        <dbReference type="ARBA" id="ARBA00023136"/>
    </source>
</evidence>
<evidence type="ECO:0000256" key="5">
    <source>
        <dbReference type="ARBA" id="ARBA00022968"/>
    </source>
</evidence>
<sequence>MGNRGKRLIQKLFLVVSVICIVGFYRLTTSTLLSTHSVSLAPCAPNVQVRNNSQQTLKENATCTPKVNLMFMKTHKTASSTLMNVLLRFGEKHQLRFALPDSRNDFFYPSSFYRTQVKSYQPGLCYNILCNHMRFNAPEVEKLFPADAFFFTILRDPAELFESSFHYYKVYVPQTWRIAGENQLEEFLNDPNRYFNPQGINAFYLKNLQFFDFGFENNLEADDVRVQESIEYIEKRFQMVLISDHFEESLILLKDALCWQMDDLLFFKLNARNITSVSSMSPKLRTRAREWNGADWRLYRHFNSTFWARVENYGWSRMEEQVRELRRRNAEMEAICIDGGGAVDAADITDGHMKPWQPIGKASILGYNLRSDIEQQYVEVCRKMLTPEIQYLTDLGVNLWVTSQPVEAAEILTPQSRSLVWGVQTPQGCCSGPLSSKNAFSNSNFTAEDKNKDFICCFFKMTPTGAMGDPIRADGCVPEPGGAERNDHERSTFHLSDAG</sequence>
<keyword evidence="13" id="KW-1185">Reference proteome</keyword>
<keyword evidence="3" id="KW-0808">Transferase</keyword>
<feature type="region of interest" description="Disordered" evidence="10">
    <location>
        <begin position="471"/>
        <end position="499"/>
    </location>
</feature>